<dbReference type="PANTHER" id="PTHR17630:SF55">
    <property type="entry name" value="DIENELACTONE HYDROLASE FAMILY PROTEIN (AFU_ORTHOLOGUE AFUA_1G01900)"/>
    <property type="match status" value="1"/>
</dbReference>
<dbReference type="InterPro" id="IPR002925">
    <property type="entry name" value="Dienelactn_hydro"/>
</dbReference>
<evidence type="ECO:0000313" key="3">
    <source>
        <dbReference type="Proteomes" id="UP000266234"/>
    </source>
</evidence>
<dbReference type="Gene3D" id="3.40.50.1820">
    <property type="entry name" value="alpha/beta hydrolase"/>
    <property type="match status" value="1"/>
</dbReference>
<dbReference type="GO" id="GO:0016787">
    <property type="term" value="F:hydrolase activity"/>
    <property type="evidence" value="ECO:0007669"/>
    <property type="project" value="UniProtKB-KW"/>
</dbReference>
<comment type="caution">
    <text evidence="2">The sequence shown here is derived from an EMBL/GenBank/DDBJ whole genome shotgun (WGS) entry which is preliminary data.</text>
</comment>
<keyword evidence="3" id="KW-1185">Reference proteome</keyword>
<dbReference type="InterPro" id="IPR029058">
    <property type="entry name" value="AB_hydrolase_fold"/>
</dbReference>
<dbReference type="STRING" id="694270.A0A395RNE9"/>
<dbReference type="AlphaFoldDB" id="A0A395RNE9"/>
<evidence type="ECO:0000259" key="1">
    <source>
        <dbReference type="Pfam" id="PF01738"/>
    </source>
</evidence>
<sequence>MTCKDCKEGFLWDGSSIGKETTVNGAKTYVTGDSKDAAILILTDFFGNELPNIRILADHYAKEYPKVGAIGFCYGGWASFKLAADPSLIDAVSAAHPSGLERSEIDGVKVPVQVLAPEHDHEFSAELKAYTFESLSKTGVPWEYVHFPAMKHGFASRGNPNDKREKDGFERAKRSAVQFFNEFLH</sequence>
<accession>A0A395RNE9</accession>
<dbReference type="SUPFAM" id="SSF53474">
    <property type="entry name" value="alpha/beta-Hydrolases"/>
    <property type="match status" value="1"/>
</dbReference>
<dbReference type="EMBL" id="PXOG01000306">
    <property type="protein sequence ID" value="RGP61667.1"/>
    <property type="molecule type" value="Genomic_DNA"/>
</dbReference>
<evidence type="ECO:0000313" key="2">
    <source>
        <dbReference type="EMBL" id="RGP61667.1"/>
    </source>
</evidence>
<dbReference type="Pfam" id="PF01738">
    <property type="entry name" value="DLH"/>
    <property type="match status" value="1"/>
</dbReference>
<organism evidence="2 3">
    <name type="scientific">Fusarium longipes</name>
    <dbReference type="NCBI Taxonomy" id="694270"/>
    <lineage>
        <taxon>Eukaryota</taxon>
        <taxon>Fungi</taxon>
        <taxon>Dikarya</taxon>
        <taxon>Ascomycota</taxon>
        <taxon>Pezizomycotina</taxon>
        <taxon>Sordariomycetes</taxon>
        <taxon>Hypocreomycetidae</taxon>
        <taxon>Hypocreales</taxon>
        <taxon>Nectriaceae</taxon>
        <taxon>Fusarium</taxon>
    </lineage>
</organism>
<name>A0A395RNE9_9HYPO</name>
<keyword evidence="2" id="KW-0378">Hydrolase</keyword>
<proteinExistence type="predicted"/>
<dbReference type="OrthoDB" id="10019231at2759"/>
<reference evidence="2 3" key="1">
    <citation type="journal article" date="2018" name="PLoS Pathog.">
        <title>Evolution of structural diversity of trichothecenes, a family of toxins produced by plant pathogenic and entomopathogenic fungi.</title>
        <authorList>
            <person name="Proctor R.H."/>
            <person name="McCormick S.P."/>
            <person name="Kim H.S."/>
            <person name="Cardoza R.E."/>
            <person name="Stanley A.M."/>
            <person name="Lindo L."/>
            <person name="Kelly A."/>
            <person name="Brown D.W."/>
            <person name="Lee T."/>
            <person name="Vaughan M.M."/>
            <person name="Alexander N.J."/>
            <person name="Busman M."/>
            <person name="Gutierrez S."/>
        </authorList>
    </citation>
    <scope>NUCLEOTIDE SEQUENCE [LARGE SCALE GENOMIC DNA]</scope>
    <source>
        <strain evidence="2 3">NRRL 20695</strain>
    </source>
</reference>
<feature type="domain" description="Dienelactone hydrolase" evidence="1">
    <location>
        <begin position="65"/>
        <end position="183"/>
    </location>
</feature>
<gene>
    <name evidence="2" type="ORF">FLONG3_10453</name>
</gene>
<dbReference type="PANTHER" id="PTHR17630">
    <property type="entry name" value="DIENELACTONE HYDROLASE"/>
    <property type="match status" value="1"/>
</dbReference>
<dbReference type="Proteomes" id="UP000266234">
    <property type="component" value="Unassembled WGS sequence"/>
</dbReference>
<protein>
    <submittedName>
        <fullName evidence="2">Dienelactone hydrolase family</fullName>
    </submittedName>
</protein>